<dbReference type="Proteomes" id="UP000153759">
    <property type="component" value="Segment"/>
</dbReference>
<feature type="region of interest" description="Disordered" evidence="10">
    <location>
        <begin position="239"/>
        <end position="293"/>
    </location>
</feature>
<evidence type="ECO:0000256" key="3">
    <source>
        <dbReference type="ARBA" id="ARBA00022612"/>
    </source>
</evidence>
<accession>Q2VSM4</accession>
<comment type="subunit">
    <molecule>Assembly protein</molecule>
    <text evidence="9">Homomultimer. Interacts with major capsid protein.</text>
</comment>
<dbReference type="SUPFAM" id="SSF50789">
    <property type="entry name" value="Herpes virus serine proteinase, assemblin"/>
    <property type="match status" value="1"/>
</dbReference>
<evidence type="ECO:0000256" key="10">
    <source>
        <dbReference type="SAM" id="MobiDB-lite"/>
    </source>
</evidence>
<dbReference type="InterPro" id="IPR001847">
    <property type="entry name" value="Peptidase_S21"/>
</dbReference>
<protein>
    <recommendedName>
        <fullName evidence="9">Capsid scaffolding protein</fullName>
    </recommendedName>
    <alternativeName>
        <fullName evidence="9">Protease precursor</fullName>
        <shortName evidence="9">pPR</shortName>
    </alternativeName>
    <component>
        <recommendedName>
            <fullName evidence="9">Assemblin</fullName>
            <ecNumber evidence="9">3.4.21.97</ecNumber>
        </recommendedName>
        <alternativeName>
            <fullName evidence="9">Protease</fullName>
            <shortName evidence="9">Pr</shortName>
        </alternativeName>
    </component>
    <component>
        <recommendedName>
            <fullName evidence="9">Assembly protein</fullName>
            <shortName evidence="9">AP</shortName>
        </recommendedName>
        <alternativeName>
            <fullName evidence="9">Capsid assembly protein</fullName>
        </alternativeName>
    </component>
</protein>
<dbReference type="GO" id="GO:0039708">
    <property type="term" value="P:nuclear capsid assembly"/>
    <property type="evidence" value="ECO:0007669"/>
    <property type="project" value="UniProtKB-ARBA"/>
</dbReference>
<comment type="function">
    <text evidence="9">Assemblin: Protease that plays an essential role in virion assembly within the nucleus. Catalyzes the cleavage of the assembly protein after formation of the spherical procapsid. By that cleavage, the capsid matures and gains its icosahedral shape. The cleavage sites seem to include -Ala-Ser-, -Ala-Ala-, as well as Ala-Thr bonds. Assemblin and cleavages products are evicted from the capsid before or during DNA packaging.</text>
</comment>
<comment type="subunit">
    <molecule>Assemblin</molecule>
    <text evidence="9">Exists in a monomer-dimer equilibrium with the dimer being the active species.</text>
</comment>
<feature type="active site" description="Charge relay system" evidence="9">
    <location>
        <position position="48"/>
    </location>
</feature>
<comment type="subcellular location">
    <molecule>Assembly protein</molecule>
    <subcellularLocation>
        <location evidence="9">Host nucleus</location>
    </subcellularLocation>
</comment>
<keyword evidence="6 9" id="KW-0720">Serine protease</keyword>
<feature type="site" description="Cleavage; by assemblin; Release site" evidence="9">
    <location>
        <begin position="232"/>
        <end position="233"/>
    </location>
</feature>
<name>Q2VSM4_9GAMA</name>
<evidence type="ECO:0000256" key="6">
    <source>
        <dbReference type="ARBA" id="ARBA00022825"/>
    </source>
</evidence>
<evidence type="ECO:0000313" key="12">
    <source>
        <dbReference type="Proteomes" id="UP000153759"/>
    </source>
</evidence>
<sequence>MSEEASLHVAGFVDIAACPKSDPDLKLDAPQWQKHLPLDSAIPLTVEHLPGAQVGWVTGLFPVAQGLFCTGVINSPGFLDLLDCLYSECVVAQCPPNADLPRNPRAEVMHSWLPELSLSSVHPTLLGTDKEPPEVFQHVSLCALGKRRGSVAVYGNSLPWVLSRFKSLSSEDAAHVETAGKVAVPPTPLEFNAPIGSLFAKAIDASFIRDRLTTLQADRHAAGVSAATYLKASKVPSAISDTLSPTSNSAETAPEKQLEATLPSTSSSTSTSTSTSTMVGAGAPTPAPSEDLIPVPRSAFLNMLESTVARMPQSPPQGPLPPAPFQPGMPYFASYNMACPPPGLIKHRKSHFLSPYEPEPHYPYHGLYSTPYPDCELPRVLCQSPCCANRSKKRAREESDGEASIFPGEEPVLYRKDFSHLSKSLAELQSEIRELKQLRQAPPQMPPADPMVPYYHSYHPQMAPQYAMYPPPSLPSRLPVKEPVEEAKLTRVELSCSNGQGELKASPSAEAADESVAGGKGSIINASCQPNPTPLKTNTLQKLFCEELLTKQ</sequence>
<feature type="compositionally biased region" description="Polar residues" evidence="10">
    <location>
        <begin position="524"/>
        <end position="537"/>
    </location>
</feature>
<dbReference type="MEROPS" id="S21.006"/>
<feature type="region of interest" description="Disordered" evidence="10">
    <location>
        <begin position="499"/>
        <end position="537"/>
    </location>
</feature>
<dbReference type="InterPro" id="IPR035443">
    <property type="entry name" value="Herpes_virus_sf"/>
</dbReference>
<reference evidence="12" key="6">
    <citation type="journal article" date="2002" name="J. Gen. Virol.">
        <title>Ovine herpesvirus 2 lytic cycle replication and capsid production.</title>
        <authorList>
            <person name="Rosbottom J."/>
            <person name="Dalziel R.G."/>
            <person name="Reid H.W."/>
            <person name="Stewart J.P."/>
        </authorList>
    </citation>
    <scope>NUCLEOTIDE SEQUENCE [LARGE SCALE GENOMIC DNA]</scope>
</reference>
<comment type="caution">
    <text evidence="9">Lacks conserved residue(s) required for the propagation of feature annotation.</text>
</comment>
<feature type="chain" id="PRO_5023401443" description="Capsid scaffolding protein" evidence="9">
    <location>
        <begin position="1"/>
        <end position="552"/>
    </location>
</feature>
<keyword evidence="7 9" id="KW-0118">Viral capsid assembly</keyword>
<comment type="similarity">
    <text evidence="9">Belongs to the herpesviridae capsid scaffolding protein family.</text>
</comment>
<dbReference type="GeneID" id="26683993"/>
<evidence type="ECO:0000256" key="4">
    <source>
        <dbReference type="ARBA" id="ARBA00022670"/>
    </source>
</evidence>
<feature type="chain" id="PRO_5023401445" description="Assembly protein" evidence="9">
    <location>
        <begin position="233"/>
        <end position="552"/>
    </location>
</feature>
<comment type="function">
    <text evidence="9">Assembly protein: Plays a major role in capsid assembly. Acts as a scaffold protein by binding major capsid protein. Multimerizes in the nucleus such as major capsid protein forms the icosahedral T=16 capsid. Cleaved by assemblin after capsid completion. The cleavages products are evicted from the capsid before or during DNA packaging.</text>
</comment>
<dbReference type="KEGG" id="vg:26683993"/>
<dbReference type="GO" id="GO:0042802">
    <property type="term" value="F:identical protein binding"/>
    <property type="evidence" value="ECO:0007669"/>
    <property type="project" value="UniProtKB-UniRule"/>
</dbReference>
<reference evidence="12" key="4">
    <citation type="journal article" date="2001" name="Virus Res.">
        <title>Detection and multigenic characterization of a novel gammaherpesvirus in goats.</title>
        <authorList>
            <person name="Chmielewicz B."/>
            <person name="Goltz M."/>
            <person name="Ehlers B."/>
        </authorList>
    </citation>
    <scope>NUCLEOTIDE SEQUENCE [LARGE SCALE GENOMIC DNA]</scope>
</reference>
<dbReference type="GO" id="GO:0006508">
    <property type="term" value="P:proteolysis"/>
    <property type="evidence" value="ECO:0007669"/>
    <property type="project" value="UniProtKB-KW"/>
</dbReference>
<keyword evidence="2 9" id="KW-1048">Host nucleus</keyword>
<comment type="subunit">
    <molecule>Capsid scaffolding protein</molecule>
    <text evidence="9">Homomultimer. Interacts with major capsid protein.</text>
</comment>
<feature type="region of interest" description="Interaction with major capsid protein" evidence="9">
    <location>
        <begin position="532"/>
        <end position="552"/>
    </location>
</feature>
<feature type="chain" id="PRO_5023401444" description="Assemblin" evidence="9">
    <location>
        <begin position="1"/>
        <end position="232"/>
    </location>
</feature>
<keyword evidence="1 9" id="KW-0597">Phosphoprotein</keyword>
<reference evidence="12" key="1">
    <citation type="journal article" date="1993" name="Arch. Virol.">
        <title>PCR detection of the sheep-associated agent of malignant catarrhal fever.</title>
        <authorList>
            <person name="Baxter S.I."/>
            <person name="Pow I."/>
            <person name="Bridgen A."/>
            <person name="Reid H.W."/>
        </authorList>
    </citation>
    <scope>NUCLEOTIDE SEQUENCE [LARGE SCALE GENOMIC DNA]</scope>
</reference>
<dbReference type="RefSeq" id="YP_438140.1">
    <property type="nucleotide sequence ID" value="NC_007646.1"/>
</dbReference>
<dbReference type="GO" id="GO:0030430">
    <property type="term" value="C:host cell cytoplasm"/>
    <property type="evidence" value="ECO:0007669"/>
    <property type="project" value="UniProtKB-SubCell"/>
</dbReference>
<evidence type="ECO:0000313" key="11">
    <source>
        <dbReference type="EMBL" id="AAX58052.1"/>
    </source>
</evidence>
<reference evidence="11 12" key="7">
    <citation type="journal article" date="2009" name="Vet. Microbiol.">
        <title>Ovine herpesvirus 2 structural proteins in epithelial cells and M-cells of the appendix in rabbits with malignant catarrhal fever.</title>
        <authorList>
            <person name="Meier-Trummer C.S."/>
            <person name="Tobler K."/>
            <person name="Hilbe M."/>
            <person name="Stewart J.P."/>
            <person name="Hart J."/>
            <person name="Campbell I."/>
            <person name="Haig D.M."/>
            <person name="Glauser D.L."/>
            <person name="Ehrensperger F."/>
            <person name="Ackermann M."/>
        </authorList>
    </citation>
    <scope>NUCLEOTIDE SEQUENCE [LARGE SCALE GENOMIC DNA]</scope>
    <source>
        <strain evidence="11">BJ1035</strain>
    </source>
</reference>
<keyword evidence="12" id="KW-1185">Reference proteome</keyword>
<feature type="compositionally biased region" description="Polar residues" evidence="10">
    <location>
        <begin position="239"/>
        <end position="251"/>
    </location>
</feature>
<feature type="active site" description="Charge relay system" evidence="9">
    <location>
        <position position="117"/>
    </location>
</feature>
<evidence type="ECO:0000256" key="5">
    <source>
        <dbReference type="ARBA" id="ARBA00022801"/>
    </source>
</evidence>
<evidence type="ECO:0000256" key="1">
    <source>
        <dbReference type="ARBA" id="ARBA00022553"/>
    </source>
</evidence>
<keyword evidence="8 9" id="KW-1035">Host cytoplasm</keyword>
<dbReference type="HAMAP" id="MF_04008">
    <property type="entry name" value="HSV_SCAF"/>
    <property type="match status" value="1"/>
</dbReference>
<evidence type="ECO:0000256" key="9">
    <source>
        <dbReference type="HAMAP-Rule" id="MF_04008"/>
    </source>
</evidence>
<proteinExistence type="inferred from homology"/>
<reference evidence="12" key="3">
    <citation type="journal article" date="2001" name="J. Gen. Virol.">
        <title>Ovine herpesvirus-2 glycoprotein B sequences from tissues of ruminant malignant catarrhal fever cases and healthy sheep are highly conserved.</title>
        <authorList>
            <person name="Dunowska M."/>
            <person name="Letchworth G.J."/>
            <person name="Collins J.K."/>
            <person name="DeMartini J.C."/>
        </authorList>
    </citation>
    <scope>NUCLEOTIDE SEQUENCE [LARGE SCALE GENOMIC DNA]</scope>
</reference>
<keyword evidence="5 9" id="KW-0378">Hydrolase</keyword>
<dbReference type="GO" id="GO:0004252">
    <property type="term" value="F:serine-type endopeptidase activity"/>
    <property type="evidence" value="ECO:0007669"/>
    <property type="project" value="UniProtKB-UniRule"/>
</dbReference>
<dbReference type="PRINTS" id="PR00236">
    <property type="entry name" value="HSVCAPSIDP40"/>
</dbReference>
<comment type="domain">
    <text evidence="9">Region of interaction between pPR and pAP is called Amino conserved domain (ACD). The region of interaction with major capsid protein is called carboxyl conserved domain (CCD).</text>
</comment>
<dbReference type="Gene3D" id="3.20.16.10">
    <property type="entry name" value="Herpesvirus/Caudovirus protease domain"/>
    <property type="match status" value="1"/>
</dbReference>
<feature type="compositionally biased region" description="Low complexity" evidence="10">
    <location>
        <begin position="264"/>
        <end position="277"/>
    </location>
</feature>
<organism evidence="11 12">
    <name type="scientific">Ovine gammaherpesvirus 2</name>
    <dbReference type="NCBI Taxonomy" id="10398"/>
    <lineage>
        <taxon>Viruses</taxon>
        <taxon>Duplodnaviria</taxon>
        <taxon>Heunggongvirae</taxon>
        <taxon>Peploviricota</taxon>
        <taxon>Herviviricetes</taxon>
        <taxon>Herpesvirales</taxon>
        <taxon>Orthoherpesviridae</taxon>
        <taxon>Gammaherpesvirinae</taxon>
        <taxon>Macavirus</taxon>
        <taxon>Macavirus ovinegamma2</taxon>
    </lineage>
</organism>
<comment type="function">
    <text evidence="9">Capsid scaffolding protein: Acts as a scaffold protein by binding major capsid protein in the cytoplasm, inducing the nuclear localization of both proteins. Multimerizes in the nucleus such as major capsid protein forms the icosahedral T=16 capsid. Autocatalytic cleavage releases the assembly protein, and subsequently abolishes interaction with major capsid protein. Cleavages products are evicted from the capsid before or during DNA packaging.</text>
</comment>
<dbReference type="EC" id="3.4.21.97" evidence="9"/>
<dbReference type="OrthoDB" id="9131at10239"/>
<keyword evidence="3 9" id="KW-1188">Viral release from host cell</keyword>
<feature type="active site" description="Charge relay system" evidence="9">
    <location>
        <position position="138"/>
    </location>
</feature>
<reference evidence="12" key="5">
    <citation type="journal article" date="2002" name="J. Gen. Virol.">
        <title>Isolation and expression of three open reading frames from ovine herpesvirus-2.</title>
        <authorList>
            <person name="Coulter L.J."/>
            <person name="Reid H.W."/>
        </authorList>
    </citation>
    <scope>NUCLEOTIDE SEQUENCE [LARGE SCALE GENOMIC DNA]</scope>
</reference>
<dbReference type="EMBL" id="AY839756">
    <property type="protein sequence ID" value="AAX58052.1"/>
    <property type="molecule type" value="Genomic_DNA"/>
</dbReference>
<reference evidence="12" key="2">
    <citation type="journal article" date="1998" name="J. Virol.">
        <title>Detection of a novel bovine lymphotropic herpesvirus.</title>
        <authorList>
            <person name="Rovnak J."/>
            <person name="Quackenbush S.L."/>
            <person name="Reyes R.A."/>
            <person name="Baines J.D."/>
            <person name="Parrish C.R."/>
            <person name="Casey J.W."/>
        </authorList>
    </citation>
    <scope>NUCLEOTIDE SEQUENCE [LARGE SCALE GENOMIC DNA]</scope>
</reference>
<comment type="PTM">
    <text evidence="9">Capsid scaffolding protein: Capsid scaffolding protein is cleaved by assemblin after formation of the spherical procapsid. As a result, the capsid obtains its mature, icosahedral shape. Cleavages occur at two or more sites: release (R-site) and maturation (M-site).</text>
</comment>
<dbReference type="Pfam" id="PF00716">
    <property type="entry name" value="Peptidase_S21"/>
    <property type="match status" value="1"/>
</dbReference>
<dbReference type="GO" id="GO:0042025">
    <property type="term" value="C:host cell nucleus"/>
    <property type="evidence" value="ECO:0007669"/>
    <property type="project" value="UniProtKB-SubCell"/>
</dbReference>
<comment type="catalytic activity">
    <reaction evidence="9">
        <text>Cleaves -Ala-|-Ser- and -Ala-|-Ala- bonds in the scaffold protein.</text>
        <dbReference type="EC" id="3.4.21.97"/>
    </reaction>
</comment>
<comment type="subcellular location">
    <molecule>Capsid scaffolding protein</molecule>
    <subcellularLocation>
        <location evidence="9">Host cytoplasm</location>
    </subcellularLocation>
</comment>
<dbReference type="GO" id="GO:0019076">
    <property type="term" value="P:viral release from host cell"/>
    <property type="evidence" value="ECO:0007669"/>
    <property type="project" value="UniProtKB-UniRule"/>
</dbReference>
<evidence type="ECO:0000256" key="2">
    <source>
        <dbReference type="ARBA" id="ARBA00022562"/>
    </source>
</evidence>
<evidence type="ECO:0000256" key="8">
    <source>
        <dbReference type="ARBA" id="ARBA00023200"/>
    </source>
</evidence>
<comment type="subcellular location">
    <molecule>Assemblin</molecule>
    <subcellularLocation>
        <location evidence="9">Host nucleus</location>
    </subcellularLocation>
</comment>
<keyword evidence="4 9" id="KW-0645">Protease</keyword>
<evidence type="ECO:0000256" key="7">
    <source>
        <dbReference type="ARBA" id="ARBA00022950"/>
    </source>
</evidence>